<accession>A0AA42B1U6</accession>
<dbReference type="AlphaFoldDB" id="A0AA42B1U6"/>
<gene>
    <name evidence="1" type="ORF">MKW94_001427</name>
</gene>
<keyword evidence="2" id="KW-1185">Reference proteome</keyword>
<dbReference type="Proteomes" id="UP001177140">
    <property type="component" value="Unassembled WGS sequence"/>
</dbReference>
<proteinExistence type="predicted"/>
<name>A0AA42B1U6_PAPNU</name>
<sequence length="110" mass="12614">MALRKALMNIIQKYKGPIPEHLQELVKDVSQLKEQSIHIVHNNPSLRQEAQYVDQAINQLEKTVGNLLRESEVLRQERSYVSSAPRLTKTMIGLLITVCAVEEYGERCLK</sequence>
<protein>
    <submittedName>
        <fullName evidence="1">Uncharacterized protein</fullName>
    </submittedName>
</protein>
<organism evidence="1 2">
    <name type="scientific">Papaver nudicaule</name>
    <name type="common">Iceland poppy</name>
    <dbReference type="NCBI Taxonomy" id="74823"/>
    <lineage>
        <taxon>Eukaryota</taxon>
        <taxon>Viridiplantae</taxon>
        <taxon>Streptophyta</taxon>
        <taxon>Embryophyta</taxon>
        <taxon>Tracheophyta</taxon>
        <taxon>Spermatophyta</taxon>
        <taxon>Magnoliopsida</taxon>
        <taxon>Ranunculales</taxon>
        <taxon>Papaveraceae</taxon>
        <taxon>Papaveroideae</taxon>
        <taxon>Papaver</taxon>
    </lineage>
</organism>
<comment type="caution">
    <text evidence="1">The sequence shown here is derived from an EMBL/GenBank/DDBJ whole genome shotgun (WGS) entry which is preliminary data.</text>
</comment>
<evidence type="ECO:0000313" key="2">
    <source>
        <dbReference type="Proteomes" id="UP001177140"/>
    </source>
</evidence>
<dbReference type="EMBL" id="JAJJMA010302955">
    <property type="protein sequence ID" value="MCL7048285.1"/>
    <property type="molecule type" value="Genomic_DNA"/>
</dbReference>
<reference evidence="1" key="1">
    <citation type="submission" date="2022-03" db="EMBL/GenBank/DDBJ databases">
        <title>A functionally conserved STORR gene fusion in Papaver species that diverged 16.8 million years ago.</title>
        <authorList>
            <person name="Catania T."/>
        </authorList>
    </citation>
    <scope>NUCLEOTIDE SEQUENCE</scope>
    <source>
        <strain evidence="1">S-191538</strain>
    </source>
</reference>
<evidence type="ECO:0000313" key="1">
    <source>
        <dbReference type="EMBL" id="MCL7048285.1"/>
    </source>
</evidence>